<protein>
    <submittedName>
        <fullName evidence="1">DUF1697 domain-containing protein</fullName>
    </submittedName>
</protein>
<dbReference type="InterPro" id="IPR012545">
    <property type="entry name" value="DUF1697"/>
</dbReference>
<sequence>MAGGTNRYVALLRGVNVGTTRIAMADLRRLVADLGHTEVKTYLQSGNVVFTTSGETDAAKLARGIERALADELGLDVPVLVRSGAELTAVIEGSPYADRQDDPTRLLVAFLSAPPTKARVAELTVPAGENVEYRVAGREIHLHFPDGGYGRSKFTNAYLEKKLGVVATSRNWKSVCALRDLATG</sequence>
<evidence type="ECO:0000313" key="1">
    <source>
        <dbReference type="EMBL" id="GAA4565473.1"/>
    </source>
</evidence>
<proteinExistence type="predicted"/>
<dbReference type="EMBL" id="BAABGU010000005">
    <property type="protein sequence ID" value="GAA4565473.1"/>
    <property type="molecule type" value="Genomic_DNA"/>
</dbReference>
<dbReference type="PANTHER" id="PTHR36439">
    <property type="entry name" value="BLL4334 PROTEIN"/>
    <property type="match status" value="1"/>
</dbReference>
<dbReference type="Gene3D" id="3.30.70.1280">
    <property type="entry name" value="SP0830-like domains"/>
    <property type="match status" value="1"/>
</dbReference>
<comment type="caution">
    <text evidence="1">The sequence shown here is derived from an EMBL/GenBank/DDBJ whole genome shotgun (WGS) entry which is preliminary data.</text>
</comment>
<reference evidence="2" key="1">
    <citation type="journal article" date="2019" name="Int. J. Syst. Evol. Microbiol.">
        <title>The Global Catalogue of Microorganisms (GCM) 10K type strain sequencing project: providing services to taxonomists for standard genome sequencing and annotation.</title>
        <authorList>
            <consortium name="The Broad Institute Genomics Platform"/>
            <consortium name="The Broad Institute Genome Sequencing Center for Infectious Disease"/>
            <person name="Wu L."/>
            <person name="Ma J."/>
        </authorList>
    </citation>
    <scope>NUCLEOTIDE SEQUENCE [LARGE SCALE GENOMIC DNA]</scope>
    <source>
        <strain evidence="2">JCM 3175</strain>
    </source>
</reference>
<evidence type="ECO:0000313" key="2">
    <source>
        <dbReference type="Proteomes" id="UP001500307"/>
    </source>
</evidence>
<dbReference type="RefSeq" id="WP_346117195.1">
    <property type="nucleotide sequence ID" value="NZ_BAABGU010000005.1"/>
</dbReference>
<gene>
    <name evidence="1" type="ORF">GCM10023176_13680</name>
</gene>
<dbReference type="PANTHER" id="PTHR36439:SF1">
    <property type="entry name" value="DUF1697 DOMAIN-CONTAINING PROTEIN"/>
    <property type="match status" value="1"/>
</dbReference>
<name>A0ABP8SBQ0_9ACTN</name>
<organism evidence="1 2">
    <name type="scientific">Micromonospora coerulea</name>
    <dbReference type="NCBI Taxonomy" id="47856"/>
    <lineage>
        <taxon>Bacteria</taxon>
        <taxon>Bacillati</taxon>
        <taxon>Actinomycetota</taxon>
        <taxon>Actinomycetes</taxon>
        <taxon>Micromonosporales</taxon>
        <taxon>Micromonosporaceae</taxon>
        <taxon>Micromonospora</taxon>
    </lineage>
</organism>
<dbReference type="SUPFAM" id="SSF160379">
    <property type="entry name" value="SP0830-like"/>
    <property type="match status" value="1"/>
</dbReference>
<accession>A0ABP8SBQ0</accession>
<dbReference type="Proteomes" id="UP001500307">
    <property type="component" value="Unassembled WGS sequence"/>
</dbReference>
<dbReference type="Pfam" id="PF08002">
    <property type="entry name" value="DUF1697"/>
    <property type="match status" value="1"/>
</dbReference>
<dbReference type="PIRSF" id="PIRSF008502">
    <property type="entry name" value="UCP008502"/>
    <property type="match status" value="1"/>
</dbReference>
<keyword evidence="2" id="KW-1185">Reference proteome</keyword>